<reference evidence="3" key="1">
    <citation type="submission" date="2017-01" db="EMBL/GenBank/DDBJ databases">
        <title>Comparative genomics of anhydrobiosis in the tardigrade Hypsibius dujardini.</title>
        <authorList>
            <person name="Yoshida Y."/>
            <person name="Koutsovoulos G."/>
            <person name="Laetsch D."/>
            <person name="Stevens L."/>
            <person name="Kumar S."/>
            <person name="Horikawa D."/>
            <person name="Ishino K."/>
            <person name="Komine S."/>
            <person name="Tomita M."/>
            <person name="Blaxter M."/>
            <person name="Arakawa K."/>
        </authorList>
    </citation>
    <scope>NUCLEOTIDE SEQUENCE [LARGE SCALE GENOMIC DNA]</scope>
    <source>
        <strain evidence="3">Z151</strain>
    </source>
</reference>
<feature type="region of interest" description="Disordered" evidence="1">
    <location>
        <begin position="243"/>
        <end position="266"/>
    </location>
</feature>
<accession>A0A1W0XD83</accession>
<feature type="compositionally biased region" description="Basic and acidic residues" evidence="1">
    <location>
        <begin position="121"/>
        <end position="143"/>
    </location>
</feature>
<dbReference type="AlphaFoldDB" id="A0A1W0XD83"/>
<feature type="compositionally biased region" description="Low complexity" evidence="1">
    <location>
        <begin position="147"/>
        <end position="158"/>
    </location>
</feature>
<comment type="caution">
    <text evidence="2">The sequence shown here is derived from an EMBL/GenBank/DDBJ whole genome shotgun (WGS) entry which is preliminary data.</text>
</comment>
<evidence type="ECO:0000256" key="1">
    <source>
        <dbReference type="SAM" id="MobiDB-lite"/>
    </source>
</evidence>
<dbReference type="Proteomes" id="UP000192578">
    <property type="component" value="Unassembled WGS sequence"/>
</dbReference>
<sequence length="266" mass="30421">MAYQQRTEYHREVNRDDDRDQNKSGGWKSWFGLGDNKDRDEDRDYNYKATTTYRNEHPSYGYSGQRSTYPERSGYSGAVSTGYSGARGGYGYTTSDEVNRGPSWNTDRDYTTRPSYGQPTGDREVYYKQDTRTYGGQDREYRPTGDYTSRSYTPSRSYGFSGDYTGRDYTPSRYQTDRDYTPAGRGYGGDRDYSYSRTYTTGGDRDCGYGYSRNTGYGYGGPEPTSRSYGYGDSRSYPTGYTGGYGGYGETNTYTRPSYQPSSYRY</sequence>
<gene>
    <name evidence="2" type="ORF">BV898_01079</name>
</gene>
<feature type="compositionally biased region" description="Basic and acidic residues" evidence="1">
    <location>
        <begin position="7"/>
        <end position="22"/>
    </location>
</feature>
<proteinExistence type="predicted"/>
<organism evidence="2 3">
    <name type="scientific">Hypsibius exemplaris</name>
    <name type="common">Freshwater tardigrade</name>
    <dbReference type="NCBI Taxonomy" id="2072580"/>
    <lineage>
        <taxon>Eukaryota</taxon>
        <taxon>Metazoa</taxon>
        <taxon>Ecdysozoa</taxon>
        <taxon>Tardigrada</taxon>
        <taxon>Eutardigrada</taxon>
        <taxon>Parachela</taxon>
        <taxon>Hypsibioidea</taxon>
        <taxon>Hypsibiidae</taxon>
        <taxon>Hypsibius</taxon>
    </lineage>
</organism>
<feature type="compositionally biased region" description="Basic and acidic residues" evidence="1">
    <location>
        <begin position="35"/>
        <end position="46"/>
    </location>
</feature>
<dbReference type="EMBL" id="MTYJ01000003">
    <property type="protein sequence ID" value="OQV25400.1"/>
    <property type="molecule type" value="Genomic_DNA"/>
</dbReference>
<name>A0A1W0XD83_HYPEX</name>
<feature type="compositionally biased region" description="Polar residues" evidence="1">
    <location>
        <begin position="256"/>
        <end position="266"/>
    </location>
</feature>
<protein>
    <submittedName>
        <fullName evidence="2">Uncharacterized protein</fullName>
    </submittedName>
</protein>
<evidence type="ECO:0000313" key="3">
    <source>
        <dbReference type="Proteomes" id="UP000192578"/>
    </source>
</evidence>
<keyword evidence="3" id="KW-1185">Reference proteome</keyword>
<feature type="region of interest" description="Disordered" evidence="1">
    <location>
        <begin position="1"/>
        <end position="189"/>
    </location>
</feature>
<evidence type="ECO:0000313" key="2">
    <source>
        <dbReference type="EMBL" id="OQV25400.1"/>
    </source>
</evidence>